<proteinExistence type="predicted"/>
<feature type="region of interest" description="Disordered" evidence="1">
    <location>
        <begin position="70"/>
        <end position="176"/>
    </location>
</feature>
<protein>
    <submittedName>
        <fullName evidence="3">Uncharacterized protein</fullName>
    </submittedName>
</protein>
<gene>
    <name evidence="3" type="ORF">BHC49_02320</name>
</gene>
<feature type="compositionally biased region" description="Low complexity" evidence="1">
    <location>
        <begin position="146"/>
        <end position="176"/>
    </location>
</feature>
<comment type="caution">
    <text evidence="3">The sequence shown here is derived from an EMBL/GenBank/DDBJ whole genome shotgun (WGS) entry which is preliminary data.</text>
</comment>
<feature type="compositionally biased region" description="Low complexity" evidence="1">
    <location>
        <begin position="101"/>
        <end position="112"/>
    </location>
</feature>
<keyword evidence="2" id="KW-0472">Membrane</keyword>
<reference evidence="3 4" key="1">
    <citation type="journal article" date="2017" name="MBio">
        <title>Type VI secretion-mediated competition in the bee gut microbiome.</title>
        <authorList>
            <person name="Steele M.I."/>
            <person name="Kwong W.K."/>
            <person name="Powell J.E."/>
            <person name="Whiteley M."/>
            <person name="Moran N.A."/>
        </authorList>
    </citation>
    <scope>NUCLEOTIDE SEQUENCE [LARGE SCALE GENOMIC DNA]</scope>
    <source>
        <strain evidence="3 4">Nev3CBA3</strain>
    </source>
</reference>
<name>A0A2N9Y098_9NEIS</name>
<dbReference type="RefSeq" id="WP_100136824.1">
    <property type="nucleotide sequence ID" value="NZ_MEIS01000058.1"/>
</dbReference>
<evidence type="ECO:0000313" key="4">
    <source>
        <dbReference type="Proteomes" id="UP000229434"/>
    </source>
</evidence>
<dbReference type="OrthoDB" id="8614024at2"/>
<dbReference type="AlphaFoldDB" id="A0A2N9Y098"/>
<evidence type="ECO:0000256" key="1">
    <source>
        <dbReference type="SAM" id="MobiDB-lite"/>
    </source>
</evidence>
<dbReference type="EMBL" id="MEIS01000058">
    <property type="protein sequence ID" value="PIT58182.1"/>
    <property type="molecule type" value="Genomic_DNA"/>
</dbReference>
<evidence type="ECO:0000256" key="2">
    <source>
        <dbReference type="SAM" id="Phobius"/>
    </source>
</evidence>
<organism evidence="3 4">
    <name type="scientific">Snodgrassella alvi</name>
    <dbReference type="NCBI Taxonomy" id="1196083"/>
    <lineage>
        <taxon>Bacteria</taxon>
        <taxon>Pseudomonadati</taxon>
        <taxon>Pseudomonadota</taxon>
        <taxon>Betaproteobacteria</taxon>
        <taxon>Neisseriales</taxon>
        <taxon>Neisseriaceae</taxon>
        <taxon>Snodgrassella</taxon>
    </lineage>
</organism>
<keyword evidence="2" id="KW-1133">Transmembrane helix</keyword>
<evidence type="ECO:0000313" key="3">
    <source>
        <dbReference type="EMBL" id="PIT58182.1"/>
    </source>
</evidence>
<feature type="transmembrane region" description="Helical" evidence="2">
    <location>
        <begin position="21"/>
        <end position="44"/>
    </location>
</feature>
<sequence length="176" mass="18421">MSTKPTAPETKNKKSAVKAGLSTFSKILLSLFLILAIVVVWFVFHAWRVLNTTPETTSYASQTSFEILTPTGAPGTNNSVQSPVFIPNPAITATSDSEDMSAASAPATTATSGRNSTKPTATPEGQEIQPLVPTNVPEATDRDSNPDTPAATTPATKPKPKPAANNANGKPLDNLF</sequence>
<keyword evidence="2" id="KW-0812">Transmembrane</keyword>
<dbReference type="Proteomes" id="UP000229434">
    <property type="component" value="Unassembled WGS sequence"/>
</dbReference>
<accession>A0A2N9Y098</accession>